<dbReference type="InterPro" id="IPR018247">
    <property type="entry name" value="EF_Hand_1_Ca_BS"/>
</dbReference>
<dbReference type="SUPFAM" id="SSF47473">
    <property type="entry name" value="EF-hand"/>
    <property type="match status" value="1"/>
</dbReference>
<evidence type="ECO:0000259" key="2">
    <source>
        <dbReference type="PROSITE" id="PS50222"/>
    </source>
</evidence>
<sequence length="170" mass="20152">MKNKTREVLYFISNKYNCPKIFNLLNQNGFGIFQFSYENTTTGITNKKERRSRVYDTIITRKQYEFLSENLRNVLSFENFIRILRPFIMGYYEDNQLREAFQILDKDRSGTITIQELGNFLPIINEFATTEALKNYIKKLDIDADDTLTYDQFRSLILKGIGRDIICNHI</sequence>
<dbReference type="GO" id="GO:0005509">
    <property type="term" value="F:calcium ion binding"/>
    <property type="evidence" value="ECO:0007669"/>
    <property type="project" value="InterPro"/>
</dbReference>
<dbReference type="InterPro" id="IPR002048">
    <property type="entry name" value="EF_hand_dom"/>
</dbReference>
<dbReference type="Pfam" id="PF13499">
    <property type="entry name" value="EF-hand_7"/>
    <property type="match status" value="1"/>
</dbReference>
<dbReference type="OrthoDB" id="26525at2759"/>
<dbReference type="PROSITE" id="PS00018">
    <property type="entry name" value="EF_HAND_1"/>
    <property type="match status" value="1"/>
</dbReference>
<dbReference type="AlphaFoldDB" id="A0A815AML7"/>
<comment type="caution">
    <text evidence="3">The sequence shown here is derived from an EMBL/GenBank/DDBJ whole genome shotgun (WGS) entry which is preliminary data.</text>
</comment>
<dbReference type="InterPro" id="IPR011992">
    <property type="entry name" value="EF-hand-dom_pair"/>
</dbReference>
<dbReference type="PROSITE" id="PS50222">
    <property type="entry name" value="EF_HAND_2"/>
    <property type="match status" value="2"/>
</dbReference>
<dbReference type="Proteomes" id="UP000663852">
    <property type="component" value="Unassembled WGS sequence"/>
</dbReference>
<gene>
    <name evidence="3" type="ORF">EDS130_LOCUS28427</name>
</gene>
<feature type="domain" description="EF-hand" evidence="2">
    <location>
        <begin position="92"/>
        <end position="127"/>
    </location>
</feature>
<proteinExistence type="predicted"/>
<keyword evidence="1" id="KW-0106">Calcium</keyword>
<feature type="domain" description="EF-hand" evidence="2">
    <location>
        <begin position="128"/>
        <end position="163"/>
    </location>
</feature>
<reference evidence="3" key="1">
    <citation type="submission" date="2021-02" db="EMBL/GenBank/DDBJ databases">
        <authorList>
            <person name="Nowell W R."/>
        </authorList>
    </citation>
    <scope>NUCLEOTIDE SEQUENCE</scope>
</reference>
<dbReference type="Gene3D" id="1.10.238.10">
    <property type="entry name" value="EF-hand"/>
    <property type="match status" value="1"/>
</dbReference>
<dbReference type="SMART" id="SM00054">
    <property type="entry name" value="EFh"/>
    <property type="match status" value="2"/>
</dbReference>
<evidence type="ECO:0000256" key="1">
    <source>
        <dbReference type="ARBA" id="ARBA00022837"/>
    </source>
</evidence>
<evidence type="ECO:0000313" key="3">
    <source>
        <dbReference type="EMBL" id="CAF1259374.1"/>
    </source>
</evidence>
<organism evidence="3 4">
    <name type="scientific">Adineta ricciae</name>
    <name type="common">Rotifer</name>
    <dbReference type="NCBI Taxonomy" id="249248"/>
    <lineage>
        <taxon>Eukaryota</taxon>
        <taxon>Metazoa</taxon>
        <taxon>Spiralia</taxon>
        <taxon>Gnathifera</taxon>
        <taxon>Rotifera</taxon>
        <taxon>Eurotatoria</taxon>
        <taxon>Bdelloidea</taxon>
        <taxon>Adinetida</taxon>
        <taxon>Adinetidae</taxon>
        <taxon>Adineta</taxon>
    </lineage>
</organism>
<protein>
    <recommendedName>
        <fullName evidence="2">EF-hand domain-containing protein</fullName>
    </recommendedName>
</protein>
<evidence type="ECO:0000313" key="4">
    <source>
        <dbReference type="Proteomes" id="UP000663852"/>
    </source>
</evidence>
<accession>A0A815AML7</accession>
<dbReference type="CDD" id="cd00051">
    <property type="entry name" value="EFh"/>
    <property type="match status" value="1"/>
</dbReference>
<dbReference type="EMBL" id="CAJNOJ010000185">
    <property type="protein sequence ID" value="CAF1259374.1"/>
    <property type="molecule type" value="Genomic_DNA"/>
</dbReference>
<name>A0A815AML7_ADIRI</name>